<accession>A0A9P3HEM3</accession>
<dbReference type="EMBL" id="BQFW01000010">
    <property type="protein sequence ID" value="GJJ75351.1"/>
    <property type="molecule type" value="Genomic_DNA"/>
</dbReference>
<organism evidence="4 5">
    <name type="scientific">Entomortierella parvispora</name>
    <dbReference type="NCBI Taxonomy" id="205924"/>
    <lineage>
        <taxon>Eukaryota</taxon>
        <taxon>Fungi</taxon>
        <taxon>Fungi incertae sedis</taxon>
        <taxon>Mucoromycota</taxon>
        <taxon>Mortierellomycotina</taxon>
        <taxon>Mortierellomycetes</taxon>
        <taxon>Mortierellales</taxon>
        <taxon>Mortierellaceae</taxon>
        <taxon>Entomortierella</taxon>
    </lineage>
</organism>
<gene>
    <name evidence="4" type="ORF">EMPS_07709</name>
</gene>
<keyword evidence="3" id="KW-0732">Signal</keyword>
<protein>
    <recommendedName>
        <fullName evidence="6">Mid2 domain-containing protein</fullName>
    </recommendedName>
</protein>
<dbReference type="Proteomes" id="UP000827284">
    <property type="component" value="Unassembled WGS sequence"/>
</dbReference>
<dbReference type="OrthoDB" id="10677596at2759"/>
<keyword evidence="2" id="KW-1133">Transmembrane helix</keyword>
<feature type="compositionally biased region" description="Basic and acidic residues" evidence="1">
    <location>
        <begin position="399"/>
        <end position="413"/>
    </location>
</feature>
<name>A0A9P3HEM3_9FUNG</name>
<evidence type="ECO:0000313" key="5">
    <source>
        <dbReference type="Proteomes" id="UP000827284"/>
    </source>
</evidence>
<feature type="region of interest" description="Disordered" evidence="1">
    <location>
        <begin position="464"/>
        <end position="490"/>
    </location>
</feature>
<feature type="signal peptide" evidence="3">
    <location>
        <begin position="1"/>
        <end position="38"/>
    </location>
</feature>
<comment type="caution">
    <text evidence="4">The sequence shown here is derived from an EMBL/GenBank/DDBJ whole genome shotgun (WGS) entry which is preliminary data.</text>
</comment>
<keyword evidence="5" id="KW-1185">Reference proteome</keyword>
<feature type="compositionally biased region" description="Low complexity" evidence="1">
    <location>
        <begin position="545"/>
        <end position="563"/>
    </location>
</feature>
<evidence type="ECO:0000256" key="1">
    <source>
        <dbReference type="SAM" id="MobiDB-lite"/>
    </source>
</evidence>
<proteinExistence type="predicted"/>
<sequence length="563" mass="58225">MTPSSSPCTSRPPHRRGTLPLLLLALTTFVAFLQALVAADIECDSPSGSAQVGDNVMLELSDHSRFDPATILSISAVIYCIIGGHVIRTMDNVNNGSSWTIPSNILSLCSSGQVNVEYNGAYGYSDNILRYQYTATCSGLTIQAAPTTAPPSPSPSTASSTTAPTSVTTAMTSTSLASSISTLASTVTAGPSSFAPNVVSPTNISPSPISTGNEDDQTSKGSSKNTAVVAIGAVGGIAAFAFVVFGLVVVRRRQQRKRRRLSALGDGYPMKHRSDDGYGDDGYGFGTSGRGYVHSGMMSETTGKFGYGPDASHNYSNDNNTNYGHHPTGETYDYHYNGATPAAYFPYHDTMTAAAVVGAGAGAGAAVAGNGASDLNEYMPPPPALIPAPAVHLPTRPEASYKEEYSSAWEKRAATTSPTTPLPTSSATATASATASAAGGAGATGRFDRYGLDAYSYDEEDLYGGQVVDSNPSNGNPHDSFQSLSSQTNLGGITDQDYFRRLRRSIASTAAGDPNRDSAIDADLLPELPSPGFGFDGYSFPAPPTASAVSSSTPATTTTTSGI</sequence>
<feature type="transmembrane region" description="Helical" evidence="2">
    <location>
        <begin position="227"/>
        <end position="250"/>
    </location>
</feature>
<dbReference type="AlphaFoldDB" id="A0A9P3HEM3"/>
<evidence type="ECO:0000256" key="3">
    <source>
        <dbReference type="SAM" id="SignalP"/>
    </source>
</evidence>
<feature type="compositionally biased region" description="Low complexity" evidence="1">
    <location>
        <begin position="196"/>
        <end position="211"/>
    </location>
</feature>
<reference evidence="4" key="2">
    <citation type="journal article" date="2022" name="Microbiol. Resour. Announc.">
        <title>Whole-Genome Sequence of Entomortierella parvispora E1425, a Mucoromycotan Fungus Associated with Burkholderiaceae-Related Endosymbiotic Bacteria.</title>
        <authorList>
            <person name="Herlambang A."/>
            <person name="Guo Y."/>
            <person name="Takashima Y."/>
            <person name="Narisawa K."/>
            <person name="Ohta H."/>
            <person name="Nishizawa T."/>
        </authorList>
    </citation>
    <scope>NUCLEOTIDE SEQUENCE</scope>
    <source>
        <strain evidence="4">E1425</strain>
    </source>
</reference>
<feature type="compositionally biased region" description="Polar residues" evidence="1">
    <location>
        <begin position="468"/>
        <end position="490"/>
    </location>
</feature>
<feature type="compositionally biased region" description="Low complexity" evidence="1">
    <location>
        <begin position="155"/>
        <end position="166"/>
    </location>
</feature>
<keyword evidence="2" id="KW-0812">Transmembrane</keyword>
<feature type="region of interest" description="Disordered" evidence="1">
    <location>
        <begin position="536"/>
        <end position="563"/>
    </location>
</feature>
<feature type="compositionally biased region" description="Low complexity" evidence="1">
    <location>
        <begin position="414"/>
        <end position="438"/>
    </location>
</feature>
<feature type="region of interest" description="Disordered" evidence="1">
    <location>
        <begin position="195"/>
        <end position="222"/>
    </location>
</feature>
<keyword evidence="2" id="KW-0472">Membrane</keyword>
<feature type="region of interest" description="Disordered" evidence="1">
    <location>
        <begin position="145"/>
        <end position="166"/>
    </location>
</feature>
<evidence type="ECO:0000313" key="4">
    <source>
        <dbReference type="EMBL" id="GJJ75351.1"/>
    </source>
</evidence>
<evidence type="ECO:0008006" key="6">
    <source>
        <dbReference type="Google" id="ProtNLM"/>
    </source>
</evidence>
<feature type="chain" id="PRO_5040459566" description="Mid2 domain-containing protein" evidence="3">
    <location>
        <begin position="39"/>
        <end position="563"/>
    </location>
</feature>
<feature type="region of interest" description="Disordered" evidence="1">
    <location>
        <begin position="398"/>
        <end position="441"/>
    </location>
</feature>
<evidence type="ECO:0000256" key="2">
    <source>
        <dbReference type="SAM" id="Phobius"/>
    </source>
</evidence>
<reference evidence="4" key="1">
    <citation type="submission" date="2021-11" db="EMBL/GenBank/DDBJ databases">
        <authorList>
            <person name="Herlambang A."/>
            <person name="Guo Y."/>
            <person name="Takashima Y."/>
            <person name="Nishizawa T."/>
        </authorList>
    </citation>
    <scope>NUCLEOTIDE SEQUENCE</scope>
    <source>
        <strain evidence="4">E1425</strain>
    </source>
</reference>